<keyword evidence="2" id="KW-1185">Reference proteome</keyword>
<evidence type="ECO:0000313" key="1">
    <source>
        <dbReference type="EMBL" id="KAF0541987.1"/>
    </source>
</evidence>
<protein>
    <recommendedName>
        <fullName evidence="3">F-box domain-containing protein</fullName>
    </recommendedName>
</protein>
<gene>
    <name evidence="1" type="ORF">F8M41_004857</name>
</gene>
<proteinExistence type="predicted"/>
<comment type="caution">
    <text evidence="1">The sequence shown here is derived from an EMBL/GenBank/DDBJ whole genome shotgun (WGS) entry which is preliminary data.</text>
</comment>
<dbReference type="AlphaFoldDB" id="A0A8H4ERU8"/>
<reference evidence="1 2" key="1">
    <citation type="journal article" date="2019" name="Environ. Microbiol.">
        <title>At the nexus of three kingdoms: the genome of the mycorrhizal fungus Gigaspora margarita provides insights into plant, endobacterial and fungal interactions.</title>
        <authorList>
            <person name="Venice F."/>
            <person name="Ghignone S."/>
            <person name="Salvioli di Fossalunga A."/>
            <person name="Amselem J."/>
            <person name="Novero M."/>
            <person name="Xianan X."/>
            <person name="Sedzielewska Toro K."/>
            <person name="Morin E."/>
            <person name="Lipzen A."/>
            <person name="Grigoriev I.V."/>
            <person name="Henrissat B."/>
            <person name="Martin F.M."/>
            <person name="Bonfante P."/>
        </authorList>
    </citation>
    <scope>NUCLEOTIDE SEQUENCE [LARGE SCALE GENOMIC DNA]</scope>
    <source>
        <strain evidence="1 2">BEG34</strain>
    </source>
</reference>
<organism evidence="1 2">
    <name type="scientific">Gigaspora margarita</name>
    <dbReference type="NCBI Taxonomy" id="4874"/>
    <lineage>
        <taxon>Eukaryota</taxon>
        <taxon>Fungi</taxon>
        <taxon>Fungi incertae sedis</taxon>
        <taxon>Mucoromycota</taxon>
        <taxon>Glomeromycotina</taxon>
        <taxon>Glomeromycetes</taxon>
        <taxon>Diversisporales</taxon>
        <taxon>Gigasporaceae</taxon>
        <taxon>Gigaspora</taxon>
    </lineage>
</organism>
<evidence type="ECO:0000313" key="2">
    <source>
        <dbReference type="Proteomes" id="UP000439903"/>
    </source>
</evidence>
<name>A0A8H4ERU8_GIGMA</name>
<dbReference type="EMBL" id="WTPW01000146">
    <property type="protein sequence ID" value="KAF0541987.1"/>
    <property type="molecule type" value="Genomic_DNA"/>
</dbReference>
<evidence type="ECO:0008006" key="3">
    <source>
        <dbReference type="Google" id="ProtNLM"/>
    </source>
</evidence>
<dbReference type="Proteomes" id="UP000439903">
    <property type="component" value="Unassembled WGS sequence"/>
</dbReference>
<accession>A0A8H4ERU8</accession>
<dbReference type="InterPro" id="IPR036047">
    <property type="entry name" value="F-box-like_dom_sf"/>
</dbReference>
<dbReference type="SUPFAM" id="SSF81383">
    <property type="entry name" value="F-box domain"/>
    <property type="match status" value="1"/>
</dbReference>
<sequence length="189" mass="22180">MIPLPNECYYVIFNNICHDYKNLFSCSLVNRHWCKIIIPILWSKPNLEDIRLIRMFLLTLNVNEQALLIPFKITLPSHSKLLFEYTNYITSVNCHLHDGIRNWLACEGFEKNGWGEVPRELEYAVENSLIAMFLRTSKNIKSLYLTEIICNQLIYENLYKNTTVASMYLCMISDGFKSKAIDALKEEKR</sequence>
<dbReference type="OrthoDB" id="10257471at2759"/>